<accession>A0A2P2IZL6</accession>
<reference evidence="1" key="1">
    <citation type="submission" date="2018-02" db="EMBL/GenBank/DDBJ databases">
        <title>Rhizophora mucronata_Transcriptome.</title>
        <authorList>
            <person name="Meera S.P."/>
            <person name="Sreeshan A."/>
            <person name="Augustine A."/>
        </authorList>
    </citation>
    <scope>NUCLEOTIDE SEQUENCE</scope>
    <source>
        <tissue evidence="1">Leaf</tissue>
    </source>
</reference>
<sequence length="37" mass="4457">MFSFSFFFCFLYKVKRIFILFDKNFHLAGLAVDMSIL</sequence>
<dbReference type="AlphaFoldDB" id="A0A2P2IZL6"/>
<name>A0A2P2IZL6_RHIMU</name>
<organism evidence="1">
    <name type="scientific">Rhizophora mucronata</name>
    <name type="common">Asiatic mangrove</name>
    <dbReference type="NCBI Taxonomy" id="61149"/>
    <lineage>
        <taxon>Eukaryota</taxon>
        <taxon>Viridiplantae</taxon>
        <taxon>Streptophyta</taxon>
        <taxon>Embryophyta</taxon>
        <taxon>Tracheophyta</taxon>
        <taxon>Spermatophyta</taxon>
        <taxon>Magnoliopsida</taxon>
        <taxon>eudicotyledons</taxon>
        <taxon>Gunneridae</taxon>
        <taxon>Pentapetalae</taxon>
        <taxon>rosids</taxon>
        <taxon>fabids</taxon>
        <taxon>Malpighiales</taxon>
        <taxon>Rhizophoraceae</taxon>
        <taxon>Rhizophora</taxon>
    </lineage>
</organism>
<protein>
    <submittedName>
        <fullName evidence="1">Uncharacterized protein</fullName>
    </submittedName>
</protein>
<evidence type="ECO:0000313" key="1">
    <source>
        <dbReference type="EMBL" id="MBW86632.1"/>
    </source>
</evidence>
<proteinExistence type="predicted"/>
<dbReference type="EMBL" id="GGEC01006149">
    <property type="protein sequence ID" value="MBW86632.1"/>
    <property type="molecule type" value="Transcribed_RNA"/>
</dbReference>